<reference evidence="2 3" key="1">
    <citation type="journal article" date="2015" name="Nature">
        <title>rRNA introns, odd ribosomes, and small enigmatic genomes across a large radiation of phyla.</title>
        <authorList>
            <person name="Brown C.T."/>
            <person name="Hug L.A."/>
            <person name="Thomas B.C."/>
            <person name="Sharon I."/>
            <person name="Castelle C.J."/>
            <person name="Singh A."/>
            <person name="Wilkins M.J."/>
            <person name="Williams K.H."/>
            <person name="Banfield J.F."/>
        </authorList>
    </citation>
    <scope>NUCLEOTIDE SEQUENCE [LARGE SCALE GENOMIC DNA]</scope>
</reference>
<evidence type="ECO:0000313" key="3">
    <source>
        <dbReference type="Proteomes" id="UP000033980"/>
    </source>
</evidence>
<proteinExistence type="predicted"/>
<feature type="transmembrane region" description="Helical" evidence="1">
    <location>
        <begin position="248"/>
        <end position="271"/>
    </location>
</feature>
<protein>
    <recommendedName>
        <fullName evidence="4">Membrane protein 6-pyruvoyl-tetrahydropterin synthase-related domain-containing protein</fullName>
    </recommendedName>
</protein>
<sequence length="1263" mass="144382">MTKNITKAKHRFPLRQIRHIPRFFRRHWPVFALTSVSTIIAYLNYEPGTFLSGWDNLHPEFDIWMNFKRTIFSVWQEYRGTGLLSGQAPAADLPRILFIALLQFLNIPTDSVRYLTTFLPLVFGPLGVYFLFYHHLFREKLDSATTQFASFFGGLFYLLNLNTLQTFFVPFETFTWFYGSLPYLLYFTLSYLKKPSLKKFSTLLLVSFLTAPSFYVETIFLVFFVTISSFIVEYFYQTKKTVKSVFNIIFSFISLILPHLFWLLPIIFFVFTKSGVVETAKINNISSPETFYRNLEFSTIKDLALMKSYLFNYLDMSSDFKYDYLLSVWRNHLSSPLIYFLGLLTFATAVTGFYYSLKKKFAWTKAFIGTLFVCLFFLLGGGLLLNRSVPLIGELFRSPFTKFSIPFSLCYSFFFAIGTIFILDLFTYLHSRLTYFFTLFSIVTALFIFMSPVFSGNLISPKLQVRIPPEYFELFDYMKTQDPATRVANFPQNDFWGWLHYDWGYRGSGFLWHGLKQTLMDRAFDVWEKTNEEYYQEISTAIYSNDQEEFENIIDKYTINWLLLDKHVIAADGTADLGNTTLEKFLTTSSKFSLEKSFNNQIYLYKSDVDKNVHNFLSVIPSAVEGSPSIHPFSSLSLRPNTDWVEKGGFLSTSTSLPTPTSENQDLRSLLSLPSLTSTETLVPVFVEYSKSSNSLLLRLSPITPVLIADEEQINLDSTPTEITIPIGREKNNFILQLDNYYWQIVIPPEVPDIVGFQKLASAYLPTESFIKINLYDSLPSFSYDIFESLSQSDPVQCYLQKPNRKIEKINTVDSISLLGTDVVGCLSAPLPSIPTDTLISLNFSYSSPTQTLANANISGKDLASQSISQPLESRKEPRQAQVFTISTGEVQQANFILEASDTKSVQEINYQDISLSIHSLLFSSSGKLNPILEKVITLNENPKNIQFSLPLSTTTFDIINTPSSNSLLPENLNCDQFNDGKTVKTVSENDILYQSQNAIECDYQNLRHLPHSLSYLISIETRNIKGLPLTLCMENFSTRRCDVFDRLADSGVTQYLVNPIKNIEEAPGYTLHLFNQSIGTRVTANALKSLSIHPIPLNFLKSISLTPASPPQTVILSDRRESKDLTPLFTSTHPAEYLYTISIPNSHSDQAKRVEESPSTPQPITLNLYQTNSSYWKAIQISQDDLQLNPWLLTAKIFFTYPKLTKLTHTDTGLWYNSWSLPTSDISLVLIYLPQYLEFIGLSILILIFPVLLLGFLKIHKK</sequence>
<accession>A0A0G1FCF2</accession>
<feature type="transmembrane region" description="Helical" evidence="1">
    <location>
        <begin position="433"/>
        <end position="454"/>
    </location>
</feature>
<dbReference type="EMBL" id="LCFK01000035">
    <property type="protein sequence ID" value="KKS92796.1"/>
    <property type="molecule type" value="Genomic_DNA"/>
</dbReference>
<evidence type="ECO:0000256" key="1">
    <source>
        <dbReference type="SAM" id="Phobius"/>
    </source>
</evidence>
<feature type="transmembrane region" description="Helical" evidence="1">
    <location>
        <begin position="212"/>
        <end position="236"/>
    </location>
</feature>
<feature type="transmembrane region" description="Helical" evidence="1">
    <location>
        <begin position="144"/>
        <end position="161"/>
    </location>
</feature>
<name>A0A0G1FCF2_9BACT</name>
<feature type="transmembrane region" description="Helical" evidence="1">
    <location>
        <begin position="173"/>
        <end position="192"/>
    </location>
</feature>
<feature type="transmembrane region" description="Helical" evidence="1">
    <location>
        <begin position="114"/>
        <end position="132"/>
    </location>
</feature>
<dbReference type="Proteomes" id="UP000033980">
    <property type="component" value="Unassembled WGS sequence"/>
</dbReference>
<keyword evidence="1" id="KW-0812">Transmembrane</keyword>
<feature type="transmembrane region" description="Helical" evidence="1">
    <location>
        <begin position="1237"/>
        <end position="1258"/>
    </location>
</feature>
<evidence type="ECO:0008006" key="4">
    <source>
        <dbReference type="Google" id="ProtNLM"/>
    </source>
</evidence>
<gene>
    <name evidence="2" type="ORF">UV68_C0035G0006</name>
</gene>
<keyword evidence="1" id="KW-1133">Transmembrane helix</keyword>
<feature type="transmembrane region" description="Helical" evidence="1">
    <location>
        <begin position="367"/>
        <end position="385"/>
    </location>
</feature>
<feature type="transmembrane region" description="Helical" evidence="1">
    <location>
        <begin position="405"/>
        <end position="426"/>
    </location>
</feature>
<dbReference type="AlphaFoldDB" id="A0A0G1FCF2"/>
<comment type="caution">
    <text evidence="2">The sequence shown here is derived from an EMBL/GenBank/DDBJ whole genome shotgun (WGS) entry which is preliminary data.</text>
</comment>
<keyword evidence="1" id="KW-0472">Membrane</keyword>
<organism evidence="2 3">
    <name type="scientific">Candidatus Collierbacteria bacterium GW2011_GWC2_43_12</name>
    <dbReference type="NCBI Taxonomy" id="1618390"/>
    <lineage>
        <taxon>Bacteria</taxon>
        <taxon>Candidatus Collieribacteriota</taxon>
    </lineage>
</organism>
<evidence type="ECO:0000313" key="2">
    <source>
        <dbReference type="EMBL" id="KKS92796.1"/>
    </source>
</evidence>
<feature type="transmembrane region" description="Helical" evidence="1">
    <location>
        <begin position="337"/>
        <end position="355"/>
    </location>
</feature>